<sequence>MPGAPEPGPPVFLRGPVLLIDGQAVLWDVNTQVPDPATAIPEAAISQCLATWDEDTVRVFELMKNKPEIVVFGTGRTLLPLPQRLRQVFTSNGMQVEVASTRNACSTFNVLVAEGRHVAACLLPLAPSSPLKEEPKPSKSKQAADSIAGVV</sequence>
<dbReference type="AlphaFoldDB" id="A0A1Y2I4I5"/>
<dbReference type="InterPro" id="IPR007523">
    <property type="entry name" value="NDUFAF3/AAMDC"/>
</dbReference>
<gene>
    <name evidence="2" type="ORF">BCR44DRAFT_34791</name>
</gene>
<dbReference type="STRING" id="765915.A0A1Y2I4I5"/>
<dbReference type="SUPFAM" id="SSF64076">
    <property type="entry name" value="MTH938-like"/>
    <property type="match status" value="1"/>
</dbReference>
<dbReference type="EMBL" id="MCFL01000002">
    <property type="protein sequence ID" value="ORZ40871.1"/>
    <property type="molecule type" value="Genomic_DNA"/>
</dbReference>
<reference evidence="2 3" key="1">
    <citation type="submission" date="2016-07" db="EMBL/GenBank/DDBJ databases">
        <title>Pervasive Adenine N6-methylation of Active Genes in Fungi.</title>
        <authorList>
            <consortium name="DOE Joint Genome Institute"/>
            <person name="Mondo S.J."/>
            <person name="Dannebaum R.O."/>
            <person name="Kuo R.C."/>
            <person name="Labutti K."/>
            <person name="Haridas S."/>
            <person name="Kuo A."/>
            <person name="Salamov A."/>
            <person name="Ahrendt S.R."/>
            <person name="Lipzen A."/>
            <person name="Sullivan W."/>
            <person name="Andreopoulos W.B."/>
            <person name="Clum A."/>
            <person name="Lindquist E."/>
            <person name="Daum C."/>
            <person name="Ramamoorthy G.K."/>
            <person name="Gryganskyi A."/>
            <person name="Culley D."/>
            <person name="Magnuson J.K."/>
            <person name="James T.Y."/>
            <person name="O'Malley M.A."/>
            <person name="Stajich J.E."/>
            <person name="Spatafora J.W."/>
            <person name="Visel A."/>
            <person name="Grigoriev I.V."/>
        </authorList>
    </citation>
    <scope>NUCLEOTIDE SEQUENCE [LARGE SCALE GENOMIC DNA]</scope>
    <source>
        <strain evidence="2 3">PL171</strain>
    </source>
</reference>
<comment type="caution">
    <text evidence="2">The sequence shown here is derived from an EMBL/GenBank/DDBJ whole genome shotgun (WGS) entry which is preliminary data.</text>
</comment>
<feature type="region of interest" description="Disordered" evidence="1">
    <location>
        <begin position="130"/>
        <end position="151"/>
    </location>
</feature>
<evidence type="ECO:0000256" key="1">
    <source>
        <dbReference type="SAM" id="MobiDB-lite"/>
    </source>
</evidence>
<dbReference type="GO" id="GO:0032981">
    <property type="term" value="P:mitochondrial respiratory chain complex I assembly"/>
    <property type="evidence" value="ECO:0007669"/>
    <property type="project" value="TreeGrafter"/>
</dbReference>
<dbReference type="OrthoDB" id="20681at2759"/>
<dbReference type="Proteomes" id="UP000193411">
    <property type="component" value="Unassembled WGS sequence"/>
</dbReference>
<evidence type="ECO:0000313" key="2">
    <source>
        <dbReference type="EMBL" id="ORZ40871.1"/>
    </source>
</evidence>
<accession>A0A1Y2I4I5</accession>
<dbReference type="GO" id="GO:0005743">
    <property type="term" value="C:mitochondrial inner membrane"/>
    <property type="evidence" value="ECO:0007669"/>
    <property type="project" value="TreeGrafter"/>
</dbReference>
<keyword evidence="3" id="KW-1185">Reference proteome</keyword>
<dbReference type="Pfam" id="PF04430">
    <property type="entry name" value="DUF498"/>
    <property type="match status" value="1"/>
</dbReference>
<evidence type="ECO:0000313" key="3">
    <source>
        <dbReference type="Proteomes" id="UP000193411"/>
    </source>
</evidence>
<protein>
    <submittedName>
        <fullName evidence="2">NADH dehydrogenase 1 alpha subcomplex assembly factor 3</fullName>
    </submittedName>
</protein>
<dbReference type="PANTHER" id="PTHR21192:SF2">
    <property type="entry name" value="NADH DEHYDROGENASE [UBIQUINONE] 1 ALPHA SUBCOMPLEX ASSEMBLY FACTOR 3"/>
    <property type="match status" value="1"/>
</dbReference>
<dbReference type="InterPro" id="IPR036748">
    <property type="entry name" value="MTH938-like_sf"/>
</dbReference>
<name>A0A1Y2I4I5_9FUNG</name>
<dbReference type="Gene3D" id="3.40.1230.10">
    <property type="entry name" value="MTH938-like"/>
    <property type="match status" value="1"/>
</dbReference>
<dbReference type="PANTHER" id="PTHR21192">
    <property type="entry name" value="NUCLEAR PROTEIN E3-3"/>
    <property type="match status" value="1"/>
</dbReference>
<organism evidence="2 3">
    <name type="scientific">Catenaria anguillulae PL171</name>
    <dbReference type="NCBI Taxonomy" id="765915"/>
    <lineage>
        <taxon>Eukaryota</taxon>
        <taxon>Fungi</taxon>
        <taxon>Fungi incertae sedis</taxon>
        <taxon>Blastocladiomycota</taxon>
        <taxon>Blastocladiomycetes</taxon>
        <taxon>Blastocladiales</taxon>
        <taxon>Catenariaceae</taxon>
        <taxon>Catenaria</taxon>
    </lineage>
</organism>
<proteinExistence type="predicted"/>